<dbReference type="InterPro" id="IPR022742">
    <property type="entry name" value="Hydrolase_4"/>
</dbReference>
<evidence type="ECO:0000313" key="2">
    <source>
        <dbReference type="EMBL" id="BAT93769.1"/>
    </source>
</evidence>
<dbReference type="Proteomes" id="UP000291084">
    <property type="component" value="Chromosome 8"/>
</dbReference>
<dbReference type="InterPro" id="IPR029058">
    <property type="entry name" value="AB_hydrolase_fold"/>
</dbReference>
<accession>A0A0S3SLT2</accession>
<dbReference type="InterPro" id="IPR051044">
    <property type="entry name" value="MAG_DAG_Lipase"/>
</dbReference>
<organism evidence="2 3">
    <name type="scientific">Vigna angularis var. angularis</name>
    <dbReference type="NCBI Taxonomy" id="157739"/>
    <lineage>
        <taxon>Eukaryota</taxon>
        <taxon>Viridiplantae</taxon>
        <taxon>Streptophyta</taxon>
        <taxon>Embryophyta</taxon>
        <taxon>Tracheophyta</taxon>
        <taxon>Spermatophyta</taxon>
        <taxon>Magnoliopsida</taxon>
        <taxon>eudicotyledons</taxon>
        <taxon>Gunneridae</taxon>
        <taxon>Pentapetalae</taxon>
        <taxon>rosids</taxon>
        <taxon>fabids</taxon>
        <taxon>Fabales</taxon>
        <taxon>Fabaceae</taxon>
        <taxon>Papilionoideae</taxon>
        <taxon>50 kb inversion clade</taxon>
        <taxon>NPAAA clade</taxon>
        <taxon>indigoferoid/millettioid clade</taxon>
        <taxon>Phaseoleae</taxon>
        <taxon>Vigna</taxon>
    </lineage>
</organism>
<dbReference type="Pfam" id="PF12146">
    <property type="entry name" value="Hydrolase_4"/>
    <property type="match status" value="1"/>
</dbReference>
<reference evidence="2 3" key="1">
    <citation type="journal article" date="2015" name="Sci. Rep.">
        <title>The power of single molecule real-time sequencing technology in the de novo assembly of a eukaryotic genome.</title>
        <authorList>
            <person name="Sakai H."/>
            <person name="Naito K."/>
            <person name="Ogiso-Tanaka E."/>
            <person name="Takahashi Y."/>
            <person name="Iseki K."/>
            <person name="Muto C."/>
            <person name="Satou K."/>
            <person name="Teruya K."/>
            <person name="Shiroma A."/>
            <person name="Shimoji M."/>
            <person name="Hirano T."/>
            <person name="Itoh T."/>
            <person name="Kaga A."/>
            <person name="Tomooka N."/>
        </authorList>
    </citation>
    <scope>NUCLEOTIDE SEQUENCE [LARGE SCALE GENOMIC DNA]</scope>
    <source>
        <strain evidence="3">cv. Shumari</strain>
    </source>
</reference>
<evidence type="ECO:0000313" key="3">
    <source>
        <dbReference type="Proteomes" id="UP000291084"/>
    </source>
</evidence>
<sequence>MGQSMGGAIALKVHLKEPNTWDGVILVAPMCKIAEGMLPPTAVLKVLSILSKVMPKAKLFPHKDISELTFREPRKRKVAGYNVISYDDPTRLKTGMELLSATQEIELQLHKVSAPLLILHGAADKVTDPLVSQFLYEKASSKDKTLKIYEGGYHGILEGEPDDRISAVHNDIISWLDSRC</sequence>
<feature type="domain" description="Serine aminopeptidase S33" evidence="1">
    <location>
        <begin position="1"/>
        <end position="161"/>
    </location>
</feature>
<keyword evidence="3" id="KW-1185">Reference proteome</keyword>
<evidence type="ECO:0000259" key="1">
    <source>
        <dbReference type="Pfam" id="PF12146"/>
    </source>
</evidence>
<dbReference type="AlphaFoldDB" id="A0A0S3SLT2"/>
<proteinExistence type="predicted"/>
<gene>
    <name evidence="2" type="primary">Vigan.08G030000</name>
    <name evidence="2" type="ORF">VIGAN_08030000</name>
</gene>
<dbReference type="EMBL" id="AP015041">
    <property type="protein sequence ID" value="BAT93769.1"/>
    <property type="molecule type" value="Genomic_DNA"/>
</dbReference>
<dbReference type="PANTHER" id="PTHR11614">
    <property type="entry name" value="PHOSPHOLIPASE-RELATED"/>
    <property type="match status" value="1"/>
</dbReference>
<dbReference type="SUPFAM" id="SSF53474">
    <property type="entry name" value="alpha/beta-Hydrolases"/>
    <property type="match status" value="1"/>
</dbReference>
<protein>
    <recommendedName>
        <fullName evidence="1">Serine aminopeptidase S33 domain-containing protein</fullName>
    </recommendedName>
</protein>
<dbReference type="Gene3D" id="3.40.50.1820">
    <property type="entry name" value="alpha/beta hydrolase"/>
    <property type="match status" value="1"/>
</dbReference>
<name>A0A0S3SLT2_PHAAN</name>